<name>A0A657PKJ3_9GAMM</name>
<accession>A0A657PKJ3</accession>
<comment type="caution">
    <text evidence="1">The sequence shown here is derived from an EMBL/GenBank/DDBJ whole genome shotgun (WGS) entry which is preliminary data.</text>
</comment>
<gene>
    <name evidence="1" type="ORF">B0D84_02180</name>
    <name evidence="2" type="ORF">C3L24_06135</name>
</gene>
<dbReference type="Pfam" id="PF04325">
    <property type="entry name" value="DUF465"/>
    <property type="match status" value="1"/>
</dbReference>
<organism evidence="1 3">
    <name type="scientific">Candidatus Sedimenticola endophacoides</name>
    <dbReference type="NCBI Taxonomy" id="2548426"/>
    <lineage>
        <taxon>Bacteria</taxon>
        <taxon>Pseudomonadati</taxon>
        <taxon>Pseudomonadota</taxon>
        <taxon>Gammaproteobacteria</taxon>
        <taxon>Chromatiales</taxon>
        <taxon>Sedimenticolaceae</taxon>
        <taxon>Sedimenticola</taxon>
    </lineage>
</organism>
<evidence type="ECO:0000313" key="2">
    <source>
        <dbReference type="EMBL" id="PUE02477.1"/>
    </source>
</evidence>
<evidence type="ECO:0000313" key="4">
    <source>
        <dbReference type="Proteomes" id="UP000250928"/>
    </source>
</evidence>
<sequence length="79" mass="9317">MLGEMHDILHEFPHLEGKIHTLHETNGEFARLMDEHDQIDTQIRDLEERGAPIEDLDIEQMKKLRANLKDQVYTLLRAL</sequence>
<dbReference type="Proteomes" id="UP000243361">
    <property type="component" value="Unassembled WGS sequence"/>
</dbReference>
<dbReference type="Proteomes" id="UP000250928">
    <property type="component" value="Unassembled WGS sequence"/>
</dbReference>
<dbReference type="InterPro" id="IPR007420">
    <property type="entry name" value="DUF465"/>
</dbReference>
<evidence type="ECO:0008006" key="5">
    <source>
        <dbReference type="Google" id="ProtNLM"/>
    </source>
</evidence>
<dbReference type="EMBL" id="MUIE01000156">
    <property type="protein sequence ID" value="OQX35682.1"/>
    <property type="molecule type" value="Genomic_DNA"/>
</dbReference>
<dbReference type="EMBL" id="PQCO01000179">
    <property type="protein sequence ID" value="PUE02477.1"/>
    <property type="molecule type" value="Genomic_DNA"/>
</dbReference>
<proteinExistence type="predicted"/>
<keyword evidence="3" id="KW-1185">Reference proteome</keyword>
<evidence type="ECO:0000313" key="3">
    <source>
        <dbReference type="Proteomes" id="UP000243361"/>
    </source>
</evidence>
<protein>
    <recommendedName>
        <fullName evidence="5">DUF465 domain-containing protein</fullName>
    </recommendedName>
</protein>
<evidence type="ECO:0000313" key="1">
    <source>
        <dbReference type="EMBL" id="OQX35682.1"/>
    </source>
</evidence>
<reference evidence="1 3" key="1">
    <citation type="submission" date="2017-02" db="EMBL/GenBank/DDBJ databases">
        <title>Novel co-symbiosis in the unique lucinid bivalve Phacoides pectinatus.</title>
        <authorList>
            <person name="Lim S.J."/>
            <person name="Davis B.G."/>
            <person name="Gill D.E."/>
            <person name="Engel A.S."/>
            <person name="Anderson L.C."/>
            <person name="Campbell B.J."/>
        </authorList>
    </citation>
    <scope>NUCLEOTIDE SEQUENCE [LARGE SCALE GENOMIC DNA]</scope>
    <source>
        <strain evidence="1">LUC13016_P6</strain>
    </source>
</reference>
<dbReference type="Gene3D" id="6.10.280.50">
    <property type="match status" value="1"/>
</dbReference>
<dbReference type="AlphaFoldDB" id="A0A657PKJ3"/>
<dbReference type="InterPro" id="IPR038444">
    <property type="entry name" value="DUF465_sf"/>
</dbReference>
<reference evidence="2 4" key="2">
    <citation type="submission" date="2018-01" db="EMBL/GenBank/DDBJ databases">
        <title>Novel co-symbiosis in the lucinid bivalve Phacoides pectinatus.</title>
        <authorList>
            <person name="Lim S.J."/>
            <person name="Davis B.G."/>
            <person name="Gill D.E."/>
            <person name="Engel A.S."/>
            <person name="Anderson L.C."/>
            <person name="Campbell B.J."/>
        </authorList>
    </citation>
    <scope>NUCLEOTIDE SEQUENCE [LARGE SCALE GENOMIC DNA]</scope>
    <source>
        <strain evidence="2">N3_P5</strain>
    </source>
</reference>